<organism evidence="3 4">
    <name type="scientific">Blastomyces percursus</name>
    <dbReference type="NCBI Taxonomy" id="1658174"/>
    <lineage>
        <taxon>Eukaryota</taxon>
        <taxon>Fungi</taxon>
        <taxon>Dikarya</taxon>
        <taxon>Ascomycota</taxon>
        <taxon>Pezizomycotina</taxon>
        <taxon>Eurotiomycetes</taxon>
        <taxon>Eurotiomycetidae</taxon>
        <taxon>Onygenales</taxon>
        <taxon>Ajellomycetaceae</taxon>
        <taxon>Blastomyces</taxon>
    </lineage>
</organism>
<dbReference type="CDD" id="cd06588">
    <property type="entry name" value="PhnB_like"/>
    <property type="match status" value="1"/>
</dbReference>
<reference evidence="3 4" key="1">
    <citation type="submission" date="2015-08" db="EMBL/GenBank/DDBJ databases">
        <title>Emmonsia species relationships and genome sequence.</title>
        <authorList>
            <person name="Cuomo C.A."/>
            <person name="Schwartz I.S."/>
            <person name="Kenyon C."/>
            <person name="De Hoog G.S."/>
            <person name="Govender N.P."/>
            <person name="Botha A."/>
            <person name="Moreno L."/>
            <person name="De Vries M."/>
            <person name="Munoz J.F."/>
            <person name="Stielow J.B."/>
        </authorList>
    </citation>
    <scope>NUCLEOTIDE SEQUENCE [LARGE SCALE GENOMIC DNA]</scope>
    <source>
        <strain evidence="3 4">EI222</strain>
    </source>
</reference>
<name>A0A1J9RJN8_9EURO</name>
<dbReference type="PANTHER" id="PTHR33990:SF2">
    <property type="entry name" value="PHNB-LIKE DOMAIN-CONTAINING PROTEIN"/>
    <property type="match status" value="1"/>
</dbReference>
<gene>
    <name evidence="3" type="ORF">ACJ73_00399</name>
</gene>
<dbReference type="AlphaFoldDB" id="A0A1J9RJN8"/>
<protein>
    <recommendedName>
        <fullName evidence="2">PhnB-like domain-containing protein</fullName>
    </recommendedName>
</protein>
<dbReference type="VEuPathDB" id="FungiDB:ACJ73_00399"/>
<evidence type="ECO:0000313" key="3">
    <source>
        <dbReference type="EMBL" id="OJD28188.1"/>
    </source>
</evidence>
<dbReference type="SUPFAM" id="SSF54593">
    <property type="entry name" value="Glyoxalase/Bleomycin resistance protein/Dihydroxybiphenyl dioxygenase"/>
    <property type="match status" value="1"/>
</dbReference>
<sequence length="264" mass="28944">MSLPTFSVPSHKIHTCLWFEKDAIKAAEFYVSLFKNSRIVSSSDTLVTLVLDGQEISLLNGGTYFSLSPAASLFTICEDQDEVDRLWATLLADGGKESQCGWLTDKFGASWQIVPRCLMEMMGDSDEVKAKRVIDAMLKSIKFDIATLKAAFDGGAFGASLTKSPVQYILDCLKGTGTFPIAIPKPDKLRHRLPHTTRPDTNIPAPELGRAGAKKNSNSHTGDSIQVIDDKLVEITPRNDSKYPDLRAALLNLLKLITIVNDNS</sequence>
<dbReference type="InterPro" id="IPR028973">
    <property type="entry name" value="PhnB-like"/>
</dbReference>
<dbReference type="EMBL" id="LGTZ01000027">
    <property type="protein sequence ID" value="OJD28188.1"/>
    <property type="molecule type" value="Genomic_DNA"/>
</dbReference>
<dbReference type="OrthoDB" id="10255422at2759"/>
<accession>A0A1J9RJN8</accession>
<evidence type="ECO:0000313" key="4">
    <source>
        <dbReference type="Proteomes" id="UP000242791"/>
    </source>
</evidence>
<dbReference type="InterPro" id="IPR029068">
    <property type="entry name" value="Glyas_Bleomycin-R_OHBP_Dase"/>
</dbReference>
<dbReference type="Pfam" id="PF06983">
    <property type="entry name" value="3-dmu-9_3-mt"/>
    <property type="match status" value="1"/>
</dbReference>
<dbReference type="Gene3D" id="3.10.180.10">
    <property type="entry name" value="2,3-Dihydroxybiphenyl 1,2-Dioxygenase, domain 1"/>
    <property type="match status" value="1"/>
</dbReference>
<feature type="domain" description="PhnB-like" evidence="2">
    <location>
        <begin position="12"/>
        <end position="114"/>
    </location>
</feature>
<keyword evidence="4" id="KW-1185">Reference proteome</keyword>
<feature type="region of interest" description="Disordered" evidence="1">
    <location>
        <begin position="189"/>
        <end position="223"/>
    </location>
</feature>
<comment type="caution">
    <text evidence="3">The sequence shown here is derived from an EMBL/GenBank/DDBJ whole genome shotgun (WGS) entry which is preliminary data.</text>
</comment>
<proteinExistence type="predicted"/>
<dbReference type="PANTHER" id="PTHR33990">
    <property type="entry name" value="PROTEIN YJDN-RELATED"/>
    <property type="match status" value="1"/>
</dbReference>
<dbReference type="STRING" id="1658174.A0A1J9RJN8"/>
<evidence type="ECO:0000256" key="1">
    <source>
        <dbReference type="SAM" id="MobiDB-lite"/>
    </source>
</evidence>
<evidence type="ECO:0000259" key="2">
    <source>
        <dbReference type="Pfam" id="PF06983"/>
    </source>
</evidence>
<dbReference type="Proteomes" id="UP000242791">
    <property type="component" value="Unassembled WGS sequence"/>
</dbReference>